<feature type="transmembrane region" description="Helical" evidence="1">
    <location>
        <begin position="12"/>
        <end position="31"/>
    </location>
</feature>
<proteinExistence type="predicted"/>
<evidence type="ECO:0000313" key="2">
    <source>
        <dbReference type="EMBL" id="BAU17149.1"/>
    </source>
</evidence>
<dbReference type="Proteomes" id="UP000217431">
    <property type="component" value="Chromosome I"/>
</dbReference>
<keyword evidence="1" id="KW-0812">Transmembrane</keyword>
<dbReference type="AlphaFoldDB" id="A0A0S3UI08"/>
<protein>
    <submittedName>
        <fullName evidence="2">Uncharacterized protein</fullName>
    </submittedName>
</protein>
<gene>
    <name evidence="2" type="ORF">PIOMA14_I_0641</name>
</gene>
<dbReference type="EMBL" id="AP014597">
    <property type="protein sequence ID" value="BAU17149.1"/>
    <property type="molecule type" value="Genomic_DNA"/>
</dbReference>
<reference evidence="2 3" key="1">
    <citation type="journal article" date="2016" name="DNA Res.">
        <title>The complete genome sequencing of Prevotella intermedia strain OMA14 and a subsequent fine-scale, intra-species genomic comparison reveal an unusual amplification of conjugative and mobile transposons and identify a novel Prevotella-lineage-specific repeat.</title>
        <authorList>
            <person name="Naito M."/>
            <person name="Ogura Y."/>
            <person name="Itoh T."/>
            <person name="Shoji M."/>
            <person name="Okamoto M."/>
            <person name="Hayashi T."/>
            <person name="Nakayama K."/>
        </authorList>
    </citation>
    <scope>NUCLEOTIDE SEQUENCE [LARGE SCALE GENOMIC DNA]</scope>
    <source>
        <strain evidence="2 3">OMA14</strain>
    </source>
</reference>
<sequence>MGVVNAMPNNDVVIILFMSISYDCANILKMFEMRAMKMSLYALQYDFKKY</sequence>
<evidence type="ECO:0000313" key="3">
    <source>
        <dbReference type="Proteomes" id="UP000217431"/>
    </source>
</evidence>
<organism evidence="2 3">
    <name type="scientific">Prevotella intermedia</name>
    <dbReference type="NCBI Taxonomy" id="28131"/>
    <lineage>
        <taxon>Bacteria</taxon>
        <taxon>Pseudomonadati</taxon>
        <taxon>Bacteroidota</taxon>
        <taxon>Bacteroidia</taxon>
        <taxon>Bacteroidales</taxon>
        <taxon>Prevotellaceae</taxon>
        <taxon>Prevotella</taxon>
    </lineage>
</organism>
<evidence type="ECO:0000256" key="1">
    <source>
        <dbReference type="SAM" id="Phobius"/>
    </source>
</evidence>
<keyword evidence="1" id="KW-1133">Transmembrane helix</keyword>
<accession>A0A0S3UI08</accession>
<keyword evidence="1" id="KW-0472">Membrane</keyword>
<name>A0A0S3UI08_PREIN</name>